<keyword evidence="2" id="KW-1185">Reference proteome</keyword>
<evidence type="ECO:0000313" key="2">
    <source>
        <dbReference type="Proteomes" id="UP000814033"/>
    </source>
</evidence>
<protein>
    <submittedName>
        <fullName evidence="1">Uncharacterized protein</fullName>
    </submittedName>
</protein>
<comment type="caution">
    <text evidence="1">The sequence shown here is derived from an EMBL/GenBank/DDBJ whole genome shotgun (WGS) entry which is preliminary data.</text>
</comment>
<dbReference type="Proteomes" id="UP000814033">
    <property type="component" value="Unassembled WGS sequence"/>
</dbReference>
<proteinExistence type="predicted"/>
<gene>
    <name evidence="1" type="ORF">FA95DRAFT_1679680</name>
</gene>
<dbReference type="EMBL" id="MU275922">
    <property type="protein sequence ID" value="KAI0046574.1"/>
    <property type="molecule type" value="Genomic_DNA"/>
</dbReference>
<evidence type="ECO:0000313" key="1">
    <source>
        <dbReference type="EMBL" id="KAI0046574.1"/>
    </source>
</evidence>
<name>A0ACB8RRE5_9AGAM</name>
<reference evidence="1" key="1">
    <citation type="submission" date="2021-02" db="EMBL/GenBank/DDBJ databases">
        <authorList>
            <consortium name="DOE Joint Genome Institute"/>
            <person name="Ahrendt S."/>
            <person name="Looney B.P."/>
            <person name="Miyauchi S."/>
            <person name="Morin E."/>
            <person name="Drula E."/>
            <person name="Courty P.E."/>
            <person name="Chicoki N."/>
            <person name="Fauchery L."/>
            <person name="Kohler A."/>
            <person name="Kuo A."/>
            <person name="Labutti K."/>
            <person name="Pangilinan J."/>
            <person name="Lipzen A."/>
            <person name="Riley R."/>
            <person name="Andreopoulos W."/>
            <person name="He G."/>
            <person name="Johnson J."/>
            <person name="Barry K.W."/>
            <person name="Grigoriev I.V."/>
            <person name="Nagy L."/>
            <person name="Hibbett D."/>
            <person name="Henrissat B."/>
            <person name="Matheny P.B."/>
            <person name="Labbe J."/>
            <person name="Martin F."/>
        </authorList>
    </citation>
    <scope>NUCLEOTIDE SEQUENCE</scope>
    <source>
        <strain evidence="1">FP105234-sp</strain>
    </source>
</reference>
<reference evidence="1" key="2">
    <citation type="journal article" date="2022" name="New Phytol.">
        <title>Evolutionary transition to the ectomycorrhizal habit in the genomes of a hyperdiverse lineage of mushroom-forming fungi.</title>
        <authorList>
            <person name="Looney B."/>
            <person name="Miyauchi S."/>
            <person name="Morin E."/>
            <person name="Drula E."/>
            <person name="Courty P.E."/>
            <person name="Kohler A."/>
            <person name="Kuo A."/>
            <person name="LaButti K."/>
            <person name="Pangilinan J."/>
            <person name="Lipzen A."/>
            <person name="Riley R."/>
            <person name="Andreopoulos W."/>
            <person name="He G."/>
            <person name="Johnson J."/>
            <person name="Nolan M."/>
            <person name="Tritt A."/>
            <person name="Barry K.W."/>
            <person name="Grigoriev I.V."/>
            <person name="Nagy L.G."/>
            <person name="Hibbett D."/>
            <person name="Henrissat B."/>
            <person name="Matheny P.B."/>
            <person name="Labbe J."/>
            <person name="Martin F.M."/>
        </authorList>
    </citation>
    <scope>NUCLEOTIDE SEQUENCE</scope>
    <source>
        <strain evidence="1">FP105234-sp</strain>
    </source>
</reference>
<organism evidence="1 2">
    <name type="scientific">Auriscalpium vulgare</name>
    <dbReference type="NCBI Taxonomy" id="40419"/>
    <lineage>
        <taxon>Eukaryota</taxon>
        <taxon>Fungi</taxon>
        <taxon>Dikarya</taxon>
        <taxon>Basidiomycota</taxon>
        <taxon>Agaricomycotina</taxon>
        <taxon>Agaricomycetes</taxon>
        <taxon>Russulales</taxon>
        <taxon>Auriscalpiaceae</taxon>
        <taxon>Auriscalpium</taxon>
    </lineage>
</organism>
<sequence>MTGPAVPKPSLLPISRVSYIVPETGSYVVFTLSPIATLEDPIAEAEAPALKTRHYVGYISQTIDLPWHERKYHAYHRATLPIEREAAEESIEDLRTTSRNSSSEDGSSACSVPDVLADPFGAQEDPSQRLMPVVDFDIDLSKVTEFTDARHLLEEIAAVDRIRASSEERSRERVESLEKARLENEGCSDTTQVMHDKPNSPSLTLLRSKRGTRRRILGLFGKL</sequence>
<accession>A0ACB8RRE5</accession>